<evidence type="ECO:0000256" key="1">
    <source>
        <dbReference type="SAM" id="MobiDB-lite"/>
    </source>
</evidence>
<protein>
    <submittedName>
        <fullName evidence="2">Uncharacterized protein</fullName>
    </submittedName>
</protein>
<dbReference type="PANTHER" id="PTHR47197">
    <property type="entry name" value="PROTEIN NIRF"/>
    <property type="match status" value="1"/>
</dbReference>
<gene>
    <name evidence="2" type="ORF">MPUL_14540</name>
</gene>
<dbReference type="Pfam" id="PF17963">
    <property type="entry name" value="Big_9"/>
    <property type="match status" value="1"/>
</dbReference>
<proteinExistence type="predicted"/>
<dbReference type="InterPro" id="IPR011045">
    <property type="entry name" value="N2O_reductase_N"/>
</dbReference>
<feature type="region of interest" description="Disordered" evidence="1">
    <location>
        <begin position="59"/>
        <end position="214"/>
    </location>
</feature>
<dbReference type="EMBL" id="AP022599">
    <property type="protein sequence ID" value="BBY80296.1"/>
    <property type="molecule type" value="Genomic_DNA"/>
</dbReference>
<dbReference type="InterPro" id="IPR011048">
    <property type="entry name" value="Haem_d1_sf"/>
</dbReference>
<dbReference type="Gene3D" id="2.130.10.10">
    <property type="entry name" value="YVTN repeat-like/Quinoprotein amine dehydrogenase"/>
    <property type="match status" value="2"/>
</dbReference>
<dbReference type="SUPFAM" id="SSF50974">
    <property type="entry name" value="Nitrous oxide reductase, N-terminal domain"/>
    <property type="match status" value="1"/>
</dbReference>
<organism evidence="2 3">
    <name type="scientific">Mycolicibacterium pulveris</name>
    <name type="common">Mycobacterium pulveris</name>
    <dbReference type="NCBI Taxonomy" id="36813"/>
    <lineage>
        <taxon>Bacteria</taxon>
        <taxon>Bacillati</taxon>
        <taxon>Actinomycetota</taxon>
        <taxon>Actinomycetes</taxon>
        <taxon>Mycobacteriales</taxon>
        <taxon>Mycobacteriaceae</taxon>
        <taxon>Mycolicibacterium</taxon>
    </lineage>
</organism>
<dbReference type="Proteomes" id="UP000467252">
    <property type="component" value="Chromosome"/>
</dbReference>
<dbReference type="SUPFAM" id="SSF51004">
    <property type="entry name" value="C-terminal (heme d1) domain of cytochrome cd1-nitrite reductase"/>
    <property type="match status" value="1"/>
</dbReference>
<name>A0A7I7UJN4_MYCPV</name>
<sequence>MRGWHVVAQGSHTKNRSTSTKRARRRHRTALRKTEPYRWLGAGVVALGLGATIASGSGVAHADGGTGGTTSSTGSADSNATDGQSTGAQSGSTAETPGDLGTPTGDDAPTQSDAAVTGPGAATPPTSTVSSSGGNLSAISGSPDEPTTDTADSELTEDAIAEIEDGSPDPSPAEAIDTNDTTVVETDEDSNSRRDNDSPASLSVAEESTDDPGLGIVDREITASTFAPSTVTTVSVQQELSAGGSPVSAAEKSVAPTATSRVSIAPAADAPPAAPQSVVAQLLSFVGLAPLISDSPAAPFPLNLFEALFVEVRRLFFNQTPTMSVGTTTTLPTGQVTGTVTGSDPDGDAISFGASAPAHGSVTIDPTTETWTYTPDPGFVGTDSFALTVSDAAFHLHGPFGLFTPGQGHTASVPVTVTAGSVTSVAVGDGPWDIATSADGTRTYVTNSGSTTVSYIDTSSGSPEPKTITLSGTPAGISTNADGTLAFAALPDEGLVAVIDTSGETPAVHTVAVGGELPQYTAASADGSRVYTTSWDPGTQTSLLSVIDTSDPSQPVVIETVPLDGYYVERVVTGADGTRVYGTGYKEPVNEDEVLVMVDVTDVQDIQVTSIQFSEGRTLGLGEAVSADGTRVYVTYQNYDGDDSVVVVDATDFDDPKVIRIDAGFSPEAIAVSADGTRAYAPGSPSDGNGHAVYLIDTTDFANPVVIEIALPVAASNGVQDVATTADGTRAYVTNFIDGSLSIVDTSGTSPVAYRVAVGELPAAPVSSADGRYVYVTNFSSNTVTVVEVPTPTTVDAATSVAPFAAAAAVDPYIQQFLDADPTGRFFTPASTDFSHWISMVGPVFDPVTFEEGVALYGTTGFSRNAQGTLHYTNNWDFDVAVLHASGGNTPISGIVVVQPGQTAVIPNTYALAQAPRSYAMVGRPIAIVAVAGPGHPAAAPADLPSFLQSVLWDAGQKIVDSVVRNTQAAIANLLSLNPLASVMNGFQILFDVTSATVDVVARGVQGMFARLFGG</sequence>
<feature type="compositionally biased region" description="Basic residues" evidence="1">
    <location>
        <begin position="13"/>
        <end position="28"/>
    </location>
</feature>
<dbReference type="InterPro" id="IPR015943">
    <property type="entry name" value="WD40/YVTN_repeat-like_dom_sf"/>
</dbReference>
<keyword evidence="3" id="KW-1185">Reference proteome</keyword>
<feature type="compositionally biased region" description="Polar residues" evidence="1">
    <location>
        <begin position="83"/>
        <end position="95"/>
    </location>
</feature>
<dbReference type="AlphaFoldDB" id="A0A7I7UJN4"/>
<evidence type="ECO:0000313" key="2">
    <source>
        <dbReference type="EMBL" id="BBY80296.1"/>
    </source>
</evidence>
<feature type="region of interest" description="Disordered" evidence="1">
    <location>
        <begin position="1"/>
        <end position="28"/>
    </location>
</feature>
<feature type="compositionally biased region" description="Acidic residues" evidence="1">
    <location>
        <begin position="151"/>
        <end position="167"/>
    </location>
</feature>
<dbReference type="Gene3D" id="2.60.40.2810">
    <property type="match status" value="1"/>
</dbReference>
<dbReference type="PANTHER" id="PTHR47197:SF3">
    <property type="entry name" value="DIHYDRO-HEME D1 DEHYDROGENASE"/>
    <property type="match status" value="1"/>
</dbReference>
<accession>A0A7I7UJN4</accession>
<reference evidence="2 3" key="1">
    <citation type="journal article" date="2019" name="Emerg. Microbes Infect.">
        <title>Comprehensive subspecies identification of 175 nontuberculous mycobacteria species based on 7547 genomic profiles.</title>
        <authorList>
            <person name="Matsumoto Y."/>
            <person name="Kinjo T."/>
            <person name="Motooka D."/>
            <person name="Nabeya D."/>
            <person name="Jung N."/>
            <person name="Uechi K."/>
            <person name="Horii T."/>
            <person name="Iida T."/>
            <person name="Fujita J."/>
            <person name="Nakamura S."/>
        </authorList>
    </citation>
    <scope>NUCLEOTIDE SEQUENCE [LARGE SCALE GENOMIC DNA]</scope>
    <source>
        <strain evidence="2 3">JCM 6370</strain>
    </source>
</reference>
<evidence type="ECO:0000313" key="3">
    <source>
        <dbReference type="Proteomes" id="UP000467252"/>
    </source>
</evidence>
<feature type="compositionally biased region" description="Low complexity" evidence="1">
    <location>
        <begin position="59"/>
        <end position="82"/>
    </location>
</feature>
<dbReference type="InterPro" id="IPR051200">
    <property type="entry name" value="Host-pathogen_enzymatic-act"/>
</dbReference>
<feature type="compositionally biased region" description="Low complexity" evidence="1">
    <location>
        <begin position="114"/>
        <end position="134"/>
    </location>
</feature>